<gene>
    <name evidence="6" type="ORF">AFUS01_LOCUS45105</name>
</gene>
<organism evidence="6 7">
    <name type="scientific">Allacma fusca</name>
    <dbReference type="NCBI Taxonomy" id="39272"/>
    <lineage>
        <taxon>Eukaryota</taxon>
        <taxon>Metazoa</taxon>
        <taxon>Ecdysozoa</taxon>
        <taxon>Arthropoda</taxon>
        <taxon>Hexapoda</taxon>
        <taxon>Collembola</taxon>
        <taxon>Symphypleona</taxon>
        <taxon>Sminthuridae</taxon>
        <taxon>Allacma</taxon>
    </lineage>
</organism>
<accession>A0A8J2LMR3</accession>
<feature type="domain" description="Chromo" evidence="5">
    <location>
        <begin position="103"/>
        <end position="161"/>
    </location>
</feature>
<reference evidence="6" key="1">
    <citation type="submission" date="2021-06" db="EMBL/GenBank/DDBJ databases">
        <authorList>
            <person name="Hodson N. C."/>
            <person name="Mongue J. A."/>
            <person name="Jaron S. K."/>
        </authorList>
    </citation>
    <scope>NUCLEOTIDE SEQUENCE</scope>
</reference>
<dbReference type="InterPro" id="IPR023780">
    <property type="entry name" value="Chromo_domain"/>
</dbReference>
<name>A0A8J2LMR3_9HEXA</name>
<feature type="compositionally biased region" description="Acidic residues" evidence="4">
    <location>
        <begin position="161"/>
        <end position="172"/>
    </location>
</feature>
<feature type="domain" description="Chromo" evidence="5">
    <location>
        <begin position="23"/>
        <end position="81"/>
    </location>
</feature>
<dbReference type="OrthoDB" id="433924at2759"/>
<evidence type="ECO:0000313" key="6">
    <source>
        <dbReference type="EMBL" id="CAG7835779.1"/>
    </source>
</evidence>
<keyword evidence="7" id="KW-1185">Reference proteome</keyword>
<comment type="caution">
    <text evidence="6">The sequence shown here is derived from an EMBL/GenBank/DDBJ whole genome shotgun (WGS) entry which is preliminary data.</text>
</comment>
<dbReference type="Proteomes" id="UP000708208">
    <property type="component" value="Unassembled WGS sequence"/>
</dbReference>
<dbReference type="EMBL" id="CAJVCH010570760">
    <property type="protein sequence ID" value="CAG7835779.1"/>
    <property type="molecule type" value="Genomic_DNA"/>
</dbReference>
<dbReference type="SMART" id="SM00300">
    <property type="entry name" value="ChSh"/>
    <property type="match status" value="1"/>
</dbReference>
<keyword evidence="2" id="KW-0677">Repeat</keyword>
<dbReference type="InterPro" id="IPR000953">
    <property type="entry name" value="Chromo/chromo_shadow_dom"/>
</dbReference>
<feature type="region of interest" description="Disordered" evidence="4">
    <location>
        <begin position="161"/>
        <end position="215"/>
    </location>
</feature>
<feature type="compositionally biased region" description="Basic and acidic residues" evidence="4">
    <location>
        <begin position="173"/>
        <end position="191"/>
    </location>
</feature>
<dbReference type="GO" id="GO:0005634">
    <property type="term" value="C:nucleus"/>
    <property type="evidence" value="ECO:0007669"/>
    <property type="project" value="UniProtKB-SubCell"/>
</dbReference>
<dbReference type="PANTHER" id="PTHR22812">
    <property type="entry name" value="CHROMOBOX PROTEIN"/>
    <property type="match status" value="1"/>
</dbReference>
<dbReference type="Pfam" id="PF01393">
    <property type="entry name" value="Chromo_shadow"/>
    <property type="match status" value="1"/>
</dbReference>
<sequence>MGKRKEREAKRRIVEDPPEDLEFIVEKVLAKRVANGKIEYLLAWKGYGPEENTWEPEENLDCPELIEEYEKNTKDEDPDKILETIKITPVAKPKPRRGFDRGLKADFIVAATHADNQLMYLIKWKGCDDADLVPSVQANFKCPDVVIKFFEERCLWRSNSDYEDSDECDEREESYLKKDEPDPDPDPERSPEIPMEIGEGEGEGEVEGEEELNDS</sequence>
<dbReference type="CDD" id="cd00034">
    <property type="entry name" value="CSD"/>
    <property type="match status" value="1"/>
</dbReference>
<dbReference type="SMART" id="SM00298">
    <property type="entry name" value="CHROMO"/>
    <property type="match status" value="2"/>
</dbReference>
<evidence type="ECO:0000259" key="5">
    <source>
        <dbReference type="PROSITE" id="PS50013"/>
    </source>
</evidence>
<evidence type="ECO:0000256" key="2">
    <source>
        <dbReference type="ARBA" id="ARBA00022737"/>
    </source>
</evidence>
<evidence type="ECO:0000256" key="3">
    <source>
        <dbReference type="ARBA" id="ARBA00023242"/>
    </source>
</evidence>
<dbReference type="Pfam" id="PF00385">
    <property type="entry name" value="Chromo"/>
    <property type="match status" value="1"/>
</dbReference>
<dbReference type="FunFam" id="2.40.50.40:FF:000031">
    <property type="entry name" value="Heterochromatin protein 1"/>
    <property type="match status" value="1"/>
</dbReference>
<dbReference type="InterPro" id="IPR008251">
    <property type="entry name" value="Chromo_shadow_dom"/>
</dbReference>
<dbReference type="PROSITE" id="PS50013">
    <property type="entry name" value="CHROMO_2"/>
    <property type="match status" value="2"/>
</dbReference>
<dbReference type="AlphaFoldDB" id="A0A8J2LMR3"/>
<dbReference type="InterPro" id="IPR051219">
    <property type="entry name" value="Heterochromatin_chromo-domain"/>
</dbReference>
<proteinExistence type="predicted"/>
<keyword evidence="3" id="KW-0539">Nucleus</keyword>
<protein>
    <recommendedName>
        <fullName evidence="5">Chromo domain-containing protein</fullName>
    </recommendedName>
</protein>
<feature type="compositionally biased region" description="Acidic residues" evidence="4">
    <location>
        <begin position="198"/>
        <end position="215"/>
    </location>
</feature>
<evidence type="ECO:0000256" key="4">
    <source>
        <dbReference type="SAM" id="MobiDB-lite"/>
    </source>
</evidence>
<comment type="subcellular location">
    <subcellularLocation>
        <location evidence="1">Nucleus</location>
    </subcellularLocation>
</comment>
<evidence type="ECO:0000313" key="7">
    <source>
        <dbReference type="Proteomes" id="UP000708208"/>
    </source>
</evidence>
<evidence type="ECO:0000256" key="1">
    <source>
        <dbReference type="ARBA" id="ARBA00004123"/>
    </source>
</evidence>